<comment type="similarity">
    <text evidence="2">Belongs to the X(+)/potassium ATPases subunit beta family.</text>
</comment>
<dbReference type="GO" id="GO:0036376">
    <property type="term" value="P:sodium ion export across plasma membrane"/>
    <property type="evidence" value="ECO:0007669"/>
    <property type="project" value="TreeGrafter"/>
</dbReference>
<dbReference type="InterPro" id="IPR038702">
    <property type="entry name" value="Na/K_ATPase_sub_beta_sf"/>
</dbReference>
<feature type="region of interest" description="Disordered" evidence="7">
    <location>
        <begin position="1"/>
        <end position="20"/>
    </location>
</feature>
<evidence type="ECO:0000256" key="5">
    <source>
        <dbReference type="ARBA" id="ARBA00022989"/>
    </source>
</evidence>
<dbReference type="OrthoDB" id="5912413at2759"/>
<sequence length="351" mass="39322">MAPKSDDSNDVQVIHSSGDNESELPFKDRMVIRAVKQWQSTRIWVYNKEYQTIFGNTSSFWIKTSIYYFFFYICLGLFYSGMVAVFAAILSRESPRYLFHNSQMSIKGNVYPGVGFRPMPDMTSTSVTLYNDTASINNTVATLRGYVAVFLTQYDTTYLSDCSPTAPASQLQAGFSCKLSWTDVVTTETHPCSDTNLYGWGTGMPCMLIKLNKIYGWLPQTGSIAIQVANFTGQPVSPIDQREQNIYITCNGKEASDKAALGPMIYYSLLSPLGNSNYGGLPYYFFPYMNAKDSVEPFVLVQFTSLPLEQKITIQCRAWAPNIEQFSQGSTMRGIAEFDITKTNKLGPQST</sequence>
<evidence type="ECO:0000313" key="10">
    <source>
        <dbReference type="EMBL" id="CAF1560044.1"/>
    </source>
</evidence>
<evidence type="ECO:0000256" key="8">
    <source>
        <dbReference type="SAM" id="Phobius"/>
    </source>
</evidence>
<evidence type="ECO:0000256" key="2">
    <source>
        <dbReference type="ARBA" id="ARBA00005876"/>
    </source>
</evidence>
<keyword evidence="4" id="KW-0735">Signal-anchor</keyword>
<evidence type="ECO:0000313" key="12">
    <source>
        <dbReference type="Proteomes" id="UP000663877"/>
    </source>
</evidence>
<evidence type="ECO:0000313" key="11">
    <source>
        <dbReference type="Proteomes" id="UP000663832"/>
    </source>
</evidence>
<comment type="subcellular location">
    <subcellularLocation>
        <location evidence="1">Membrane</location>
        <topology evidence="1">Single-pass type II membrane protein</topology>
    </subcellularLocation>
</comment>
<feature type="compositionally biased region" description="Polar residues" evidence="7">
    <location>
        <begin position="10"/>
        <end position="19"/>
    </location>
</feature>
<proteinExistence type="inferred from homology"/>
<name>A0A814HWE6_9BILA</name>
<dbReference type="GO" id="GO:0001671">
    <property type="term" value="F:ATPase activator activity"/>
    <property type="evidence" value="ECO:0007669"/>
    <property type="project" value="TreeGrafter"/>
</dbReference>
<dbReference type="Pfam" id="PF00287">
    <property type="entry name" value="Na_K-ATPase"/>
    <property type="match status" value="1"/>
</dbReference>
<keyword evidence="11" id="KW-1185">Reference proteome</keyword>
<evidence type="ECO:0000256" key="7">
    <source>
        <dbReference type="SAM" id="MobiDB-lite"/>
    </source>
</evidence>
<keyword evidence="5 8" id="KW-1133">Transmembrane helix</keyword>
<organism evidence="9 12">
    <name type="scientific">Adineta steineri</name>
    <dbReference type="NCBI Taxonomy" id="433720"/>
    <lineage>
        <taxon>Eukaryota</taxon>
        <taxon>Metazoa</taxon>
        <taxon>Spiralia</taxon>
        <taxon>Gnathifera</taxon>
        <taxon>Rotifera</taxon>
        <taxon>Eurotatoria</taxon>
        <taxon>Bdelloidea</taxon>
        <taxon>Adinetida</taxon>
        <taxon>Adinetidae</taxon>
        <taxon>Adineta</taxon>
    </lineage>
</organism>
<dbReference type="AlphaFoldDB" id="A0A814HWE6"/>
<evidence type="ECO:0000256" key="3">
    <source>
        <dbReference type="ARBA" id="ARBA00022692"/>
    </source>
</evidence>
<dbReference type="EMBL" id="CAJNOI010000078">
    <property type="protein sequence ID" value="CAF1015494.1"/>
    <property type="molecule type" value="Genomic_DNA"/>
</dbReference>
<dbReference type="InterPro" id="IPR000402">
    <property type="entry name" value="Na/K_ATPase_sub_beta"/>
</dbReference>
<dbReference type="Gene3D" id="2.60.40.1660">
    <property type="entry name" value="Na, k-atpase alpha subunit"/>
    <property type="match status" value="1"/>
</dbReference>
<dbReference type="Proteomes" id="UP000663832">
    <property type="component" value="Unassembled WGS sequence"/>
</dbReference>
<protein>
    <submittedName>
        <fullName evidence="9">Uncharacterized protein</fullName>
    </submittedName>
</protein>
<feature type="transmembrane region" description="Helical" evidence="8">
    <location>
        <begin position="66"/>
        <end position="90"/>
    </location>
</feature>
<dbReference type="PANTHER" id="PTHR11523">
    <property type="entry name" value="SODIUM/POTASSIUM-DEPENDENT ATPASE BETA SUBUNIT"/>
    <property type="match status" value="1"/>
</dbReference>
<evidence type="ECO:0000256" key="6">
    <source>
        <dbReference type="ARBA" id="ARBA00023136"/>
    </source>
</evidence>
<dbReference type="EMBL" id="CAJNOM010000774">
    <property type="protein sequence ID" value="CAF1560044.1"/>
    <property type="molecule type" value="Genomic_DNA"/>
</dbReference>
<reference evidence="9" key="1">
    <citation type="submission" date="2021-02" db="EMBL/GenBank/DDBJ databases">
        <authorList>
            <person name="Nowell W R."/>
        </authorList>
    </citation>
    <scope>NUCLEOTIDE SEQUENCE</scope>
</reference>
<keyword evidence="6 8" id="KW-0472">Membrane</keyword>
<accession>A0A814HWE6</accession>
<dbReference type="GO" id="GO:0005890">
    <property type="term" value="C:sodium:potassium-exchanging ATPase complex"/>
    <property type="evidence" value="ECO:0007669"/>
    <property type="project" value="InterPro"/>
</dbReference>
<gene>
    <name evidence="9" type="ORF">BJG266_LOCUS16703</name>
    <name evidence="10" type="ORF">QVE165_LOCUS47820</name>
</gene>
<dbReference type="GO" id="GO:1990573">
    <property type="term" value="P:potassium ion import across plasma membrane"/>
    <property type="evidence" value="ECO:0007669"/>
    <property type="project" value="TreeGrafter"/>
</dbReference>
<evidence type="ECO:0000256" key="1">
    <source>
        <dbReference type="ARBA" id="ARBA00004606"/>
    </source>
</evidence>
<dbReference type="GO" id="GO:0006883">
    <property type="term" value="P:intracellular sodium ion homeostasis"/>
    <property type="evidence" value="ECO:0007669"/>
    <property type="project" value="TreeGrafter"/>
</dbReference>
<dbReference type="PANTHER" id="PTHR11523:SF28">
    <property type="entry name" value="NA_K-ATPASE BETA SUBUNIT ISOFORM 4-RELATED"/>
    <property type="match status" value="1"/>
</dbReference>
<evidence type="ECO:0000256" key="4">
    <source>
        <dbReference type="ARBA" id="ARBA00022968"/>
    </source>
</evidence>
<dbReference type="Proteomes" id="UP000663877">
    <property type="component" value="Unassembled WGS sequence"/>
</dbReference>
<comment type="caution">
    <text evidence="9">The sequence shown here is derived from an EMBL/GenBank/DDBJ whole genome shotgun (WGS) entry which is preliminary data.</text>
</comment>
<evidence type="ECO:0000313" key="9">
    <source>
        <dbReference type="EMBL" id="CAF1015494.1"/>
    </source>
</evidence>
<dbReference type="GO" id="GO:0030007">
    <property type="term" value="P:intracellular potassium ion homeostasis"/>
    <property type="evidence" value="ECO:0007669"/>
    <property type="project" value="TreeGrafter"/>
</dbReference>
<keyword evidence="3 8" id="KW-0812">Transmembrane</keyword>